<evidence type="ECO:0000313" key="1">
    <source>
        <dbReference type="EMBL" id="GAI97748.1"/>
    </source>
</evidence>
<feature type="non-terminal residue" evidence="1">
    <location>
        <position position="1"/>
    </location>
</feature>
<protein>
    <recommendedName>
        <fullName evidence="2">Alpha/beta hydrolase</fullName>
    </recommendedName>
</protein>
<organism evidence="1">
    <name type="scientific">marine sediment metagenome</name>
    <dbReference type="NCBI Taxonomy" id="412755"/>
    <lineage>
        <taxon>unclassified sequences</taxon>
        <taxon>metagenomes</taxon>
        <taxon>ecological metagenomes</taxon>
    </lineage>
</organism>
<dbReference type="InterPro" id="IPR010297">
    <property type="entry name" value="DUF900_hydrolase"/>
</dbReference>
<dbReference type="EMBL" id="BARW01024949">
    <property type="protein sequence ID" value="GAI97748.1"/>
    <property type="molecule type" value="Genomic_DNA"/>
</dbReference>
<dbReference type="AlphaFoldDB" id="X1SXR8"/>
<reference evidence="1" key="1">
    <citation type="journal article" date="2014" name="Front. Microbiol.">
        <title>High frequency of phylogenetically diverse reductive dehalogenase-homologous genes in deep subseafloor sedimentary metagenomes.</title>
        <authorList>
            <person name="Kawai M."/>
            <person name="Futagami T."/>
            <person name="Toyoda A."/>
            <person name="Takaki Y."/>
            <person name="Nishi S."/>
            <person name="Hori S."/>
            <person name="Arai W."/>
            <person name="Tsubouchi T."/>
            <person name="Morono Y."/>
            <person name="Uchiyama I."/>
            <person name="Ito T."/>
            <person name="Fujiyama A."/>
            <person name="Inagaki F."/>
            <person name="Takami H."/>
        </authorList>
    </citation>
    <scope>NUCLEOTIDE SEQUENCE</scope>
    <source>
        <strain evidence="1">Expedition CK06-06</strain>
    </source>
</reference>
<dbReference type="PANTHER" id="PTHR36513:SF1">
    <property type="entry name" value="TRANSMEMBRANE PROTEIN"/>
    <property type="match status" value="1"/>
</dbReference>
<dbReference type="PANTHER" id="PTHR36513">
    <property type="entry name" value="ABC TRANSMEMBRANE TYPE-1 DOMAIN-CONTAINING PROTEIN"/>
    <property type="match status" value="1"/>
</dbReference>
<proteinExistence type="predicted"/>
<evidence type="ECO:0008006" key="2">
    <source>
        <dbReference type="Google" id="ProtNLM"/>
    </source>
</evidence>
<gene>
    <name evidence="1" type="ORF">S12H4_41011</name>
</gene>
<dbReference type="Pfam" id="PF05990">
    <property type="entry name" value="DUF900"/>
    <property type="match status" value="1"/>
</dbReference>
<sequence length="158" mass="17561">ADKVHIIAHSMGNRGLLRALQRIAGNAQTRSTVRFGQIFLAAPDVDRDLFLDLSALYSAHAERVTLYASDADKAVHLSAKFHDSPRAGYYSPYTITANIDTVAVPDFDVDMLGHGYFAQADALLSDIHSLIRNDAAPAERQRFIPAQFNGQTFWRFRP</sequence>
<comment type="caution">
    <text evidence="1">The sequence shown here is derived from an EMBL/GenBank/DDBJ whole genome shotgun (WGS) entry which is preliminary data.</text>
</comment>
<accession>X1SXR8</accession>
<name>X1SXR8_9ZZZZ</name>